<gene>
    <name evidence="14" type="primary">ligA</name>
    <name evidence="17" type="ORF">LH29_11975</name>
</gene>
<dbReference type="InterPro" id="IPR012340">
    <property type="entry name" value="NA-bd_OB-fold"/>
</dbReference>
<keyword evidence="14" id="KW-0464">Manganese</keyword>
<dbReference type="OrthoDB" id="9759736at2"/>
<dbReference type="Pfam" id="PF01653">
    <property type="entry name" value="DNA_ligase_aden"/>
    <property type="match status" value="1"/>
</dbReference>
<keyword evidence="18" id="KW-1185">Reference proteome</keyword>
<dbReference type="EMBL" id="JRHC01000002">
    <property type="protein sequence ID" value="KJF43791.1"/>
    <property type="molecule type" value="Genomic_DNA"/>
</dbReference>
<proteinExistence type="inferred from homology"/>
<dbReference type="EC" id="6.5.1.2" evidence="2 14"/>
<keyword evidence="5 14" id="KW-0235">DNA replication</keyword>
<dbReference type="GO" id="GO:0006260">
    <property type="term" value="P:DNA replication"/>
    <property type="evidence" value="ECO:0007669"/>
    <property type="project" value="UniProtKB-KW"/>
</dbReference>
<dbReference type="CDD" id="cd00114">
    <property type="entry name" value="LIGANc"/>
    <property type="match status" value="1"/>
</dbReference>
<dbReference type="InterPro" id="IPR041663">
    <property type="entry name" value="DisA/LigA_HHH"/>
</dbReference>
<dbReference type="STRING" id="1544798.LH29_11975"/>
<dbReference type="SMART" id="SM00278">
    <property type="entry name" value="HhH1"/>
    <property type="match status" value="3"/>
</dbReference>
<dbReference type="InterPro" id="IPR004150">
    <property type="entry name" value="NAD_DNA_ligase_OB"/>
</dbReference>
<evidence type="ECO:0000256" key="9">
    <source>
        <dbReference type="ARBA" id="ARBA00022842"/>
    </source>
</evidence>
<comment type="similarity">
    <text evidence="13 14">Belongs to the NAD-dependent DNA ligase family. LigA subfamily.</text>
</comment>
<name>A0A0D8JBA2_9BACT</name>
<evidence type="ECO:0000256" key="8">
    <source>
        <dbReference type="ARBA" id="ARBA00022833"/>
    </source>
</evidence>
<dbReference type="Proteomes" id="UP000032544">
    <property type="component" value="Unassembled WGS sequence"/>
</dbReference>
<dbReference type="Pfam" id="PF00533">
    <property type="entry name" value="BRCT"/>
    <property type="match status" value="1"/>
</dbReference>
<dbReference type="InterPro" id="IPR010994">
    <property type="entry name" value="RuvA_2-like"/>
</dbReference>
<dbReference type="PANTHER" id="PTHR23389">
    <property type="entry name" value="CHROMOSOME TRANSMISSION FIDELITY FACTOR 18"/>
    <property type="match status" value="1"/>
</dbReference>
<comment type="catalytic activity">
    <reaction evidence="12 14 15">
        <text>NAD(+) + (deoxyribonucleotide)n-3'-hydroxyl + 5'-phospho-(deoxyribonucleotide)m = (deoxyribonucleotide)n+m + AMP + beta-nicotinamide D-nucleotide.</text>
        <dbReference type="EC" id="6.5.1.2"/>
    </reaction>
</comment>
<keyword evidence="4 14" id="KW-0436">Ligase</keyword>
<evidence type="ECO:0000313" key="18">
    <source>
        <dbReference type="Proteomes" id="UP000032544"/>
    </source>
</evidence>
<dbReference type="PROSITE" id="PS01056">
    <property type="entry name" value="DNA_LIGASE_N2"/>
    <property type="match status" value="1"/>
</dbReference>
<feature type="binding site" evidence="14">
    <location>
        <position position="288"/>
    </location>
    <ligand>
        <name>NAD(+)</name>
        <dbReference type="ChEBI" id="CHEBI:57540"/>
    </ligand>
</feature>
<keyword evidence="8 14" id="KW-0862">Zinc</keyword>
<dbReference type="InterPro" id="IPR004149">
    <property type="entry name" value="Znf_DNAligase_C4"/>
</dbReference>
<evidence type="ECO:0000256" key="4">
    <source>
        <dbReference type="ARBA" id="ARBA00022598"/>
    </source>
</evidence>
<dbReference type="PROSITE" id="PS50172">
    <property type="entry name" value="BRCT"/>
    <property type="match status" value="1"/>
</dbReference>
<evidence type="ECO:0000256" key="12">
    <source>
        <dbReference type="ARBA" id="ARBA00034005"/>
    </source>
</evidence>
<sequence>MSSEQDLQQIKDLQAELAEHNYKYYVLAQPSISDFDFDMKMKELERLEKQYNINDPNSPTQRVGSDLSSDFQQVTHKYTMLSLSNAYSQDELKDFDSRIQKIIGTNDYEYACELKFDGSSISLIYENGELVRAVTRGDGVKGDDVTTNVRTIQSVPLKLRGNDFPESFEIRGEIVMPFDAFNNLNVELEKSGEPLLANPRNTAAGTLKMKNSSIVASRKLDAYLYYVLGENLPEDGHYESLQKAREWGFKISEHTQLCKNIDEVFSFIEKWDTERFNLPVATDGIVIKLNSRKLQNNLGFTAKSPRWAIAYKFKAESVATILKSVSYQVGRTGAVTPVANLEPVLIAGTIVKRASLHNADIISNLDLHIDDTVFVEKGGEIIPKITGVDPAKRHPMFQPVQFIESCPECGTKLIRKEGEAAHYCPNEDACPPQIKGKMEHFVSRKAMDIDGIGQETIELLYNEGLAKNITQLYQLQKAQLLNLERMADKSAQRILDGLEASKQVPFERVLFALGIRFVGETVAKTLVKKLHTIENIQQQTKEQLVEIDEIGDRIAESVVEWFSNEEHLQFIQHLKEYGLQFAISEDQLEGQTNKLEGLSIVISGTFEQHSRDELKKLIEQNGGKNVGSISKKTSYLLAGSNVGPSKLEKVEKLGIPMISEDDFLKMIE</sequence>
<dbReference type="HAMAP" id="MF_01588">
    <property type="entry name" value="DNA_ligase_A"/>
    <property type="match status" value="1"/>
</dbReference>
<dbReference type="FunFam" id="1.10.150.20:FF:000007">
    <property type="entry name" value="DNA ligase"/>
    <property type="match status" value="1"/>
</dbReference>
<evidence type="ECO:0000256" key="7">
    <source>
        <dbReference type="ARBA" id="ARBA00022763"/>
    </source>
</evidence>
<evidence type="ECO:0000259" key="16">
    <source>
        <dbReference type="PROSITE" id="PS50172"/>
    </source>
</evidence>
<evidence type="ECO:0000256" key="5">
    <source>
        <dbReference type="ARBA" id="ARBA00022705"/>
    </source>
</evidence>
<evidence type="ECO:0000256" key="14">
    <source>
        <dbReference type="HAMAP-Rule" id="MF_01588"/>
    </source>
</evidence>
<dbReference type="InterPro" id="IPR013840">
    <property type="entry name" value="DNAligase_N"/>
</dbReference>
<feature type="binding site" evidence="14">
    <location>
        <begin position="82"/>
        <end position="83"/>
    </location>
    <ligand>
        <name>NAD(+)</name>
        <dbReference type="ChEBI" id="CHEBI:57540"/>
    </ligand>
</feature>
<evidence type="ECO:0000256" key="6">
    <source>
        <dbReference type="ARBA" id="ARBA00022723"/>
    </source>
</evidence>
<feature type="binding site" evidence="14">
    <location>
        <position position="113"/>
    </location>
    <ligand>
        <name>NAD(+)</name>
        <dbReference type="ChEBI" id="CHEBI:57540"/>
    </ligand>
</feature>
<dbReference type="Gene3D" id="3.30.470.30">
    <property type="entry name" value="DNA ligase/mRNA capping enzyme"/>
    <property type="match status" value="1"/>
</dbReference>
<dbReference type="PROSITE" id="PS01055">
    <property type="entry name" value="DNA_LIGASE_N1"/>
    <property type="match status" value="1"/>
</dbReference>
<dbReference type="InterPro" id="IPR036420">
    <property type="entry name" value="BRCT_dom_sf"/>
</dbReference>
<evidence type="ECO:0000256" key="10">
    <source>
        <dbReference type="ARBA" id="ARBA00023027"/>
    </source>
</evidence>
<dbReference type="PIRSF" id="PIRSF001604">
    <property type="entry name" value="LigA"/>
    <property type="match status" value="1"/>
</dbReference>
<evidence type="ECO:0000256" key="11">
    <source>
        <dbReference type="ARBA" id="ARBA00023204"/>
    </source>
</evidence>
<dbReference type="Pfam" id="PF03119">
    <property type="entry name" value="DNA_ligase_ZBD"/>
    <property type="match status" value="1"/>
</dbReference>
<dbReference type="Pfam" id="PF03120">
    <property type="entry name" value="OB_DNA_ligase"/>
    <property type="match status" value="1"/>
</dbReference>
<protein>
    <recommendedName>
        <fullName evidence="3 14">DNA ligase</fullName>
        <ecNumber evidence="2 14">6.5.1.2</ecNumber>
    </recommendedName>
    <alternativeName>
        <fullName evidence="14">Polydeoxyribonucleotide synthase [NAD(+)]</fullName>
    </alternativeName>
</protein>
<dbReference type="GO" id="GO:0003677">
    <property type="term" value="F:DNA binding"/>
    <property type="evidence" value="ECO:0007669"/>
    <property type="project" value="InterPro"/>
</dbReference>
<feature type="binding site" evidence="14">
    <location>
        <position position="409"/>
    </location>
    <ligand>
        <name>Zn(2+)</name>
        <dbReference type="ChEBI" id="CHEBI:29105"/>
    </ligand>
</feature>
<dbReference type="AlphaFoldDB" id="A0A0D8JBA2"/>
<comment type="caution">
    <text evidence="17">The sequence shown here is derived from an EMBL/GenBank/DDBJ whole genome shotgun (WGS) entry which is preliminary data.</text>
</comment>
<dbReference type="Gene3D" id="1.10.287.610">
    <property type="entry name" value="Helix hairpin bin"/>
    <property type="match status" value="1"/>
</dbReference>
<evidence type="ECO:0000256" key="3">
    <source>
        <dbReference type="ARBA" id="ARBA00013308"/>
    </source>
</evidence>
<feature type="binding site" evidence="14">
    <location>
        <position position="312"/>
    </location>
    <ligand>
        <name>NAD(+)</name>
        <dbReference type="ChEBI" id="CHEBI:57540"/>
    </ligand>
</feature>
<dbReference type="Gene3D" id="2.40.50.140">
    <property type="entry name" value="Nucleic acid-binding proteins"/>
    <property type="match status" value="1"/>
</dbReference>
<feature type="binding site" evidence="14">
    <location>
        <position position="136"/>
    </location>
    <ligand>
        <name>NAD(+)</name>
        <dbReference type="ChEBI" id="CHEBI:57540"/>
    </ligand>
</feature>
<keyword evidence="9 14" id="KW-0460">Magnesium</keyword>
<dbReference type="Gene3D" id="1.10.150.20">
    <property type="entry name" value="5' to 3' exonuclease, C-terminal subdomain"/>
    <property type="match status" value="2"/>
</dbReference>
<keyword evidence="7 14" id="KW-0227">DNA damage</keyword>
<dbReference type="FunFam" id="2.40.50.140:FF:000012">
    <property type="entry name" value="DNA ligase"/>
    <property type="match status" value="1"/>
</dbReference>
<evidence type="ECO:0000256" key="1">
    <source>
        <dbReference type="ARBA" id="ARBA00004067"/>
    </source>
</evidence>
<feature type="active site" description="N6-AMP-lysine intermediate" evidence="14">
    <location>
        <position position="115"/>
    </location>
</feature>
<dbReference type="GO" id="GO:0005829">
    <property type="term" value="C:cytosol"/>
    <property type="evidence" value="ECO:0007669"/>
    <property type="project" value="TreeGrafter"/>
</dbReference>
<evidence type="ECO:0000256" key="2">
    <source>
        <dbReference type="ARBA" id="ARBA00012722"/>
    </source>
</evidence>
<feature type="binding site" evidence="14">
    <location>
        <position position="173"/>
    </location>
    <ligand>
        <name>NAD(+)</name>
        <dbReference type="ChEBI" id="CHEBI:57540"/>
    </ligand>
</feature>
<evidence type="ECO:0000313" key="17">
    <source>
        <dbReference type="EMBL" id="KJF43791.1"/>
    </source>
</evidence>
<dbReference type="FunFam" id="3.30.470.30:FF:000001">
    <property type="entry name" value="DNA ligase"/>
    <property type="match status" value="1"/>
</dbReference>
<reference evidence="17 18" key="1">
    <citation type="submission" date="2014-09" db="EMBL/GenBank/DDBJ databases">
        <title>Draft Genome Sequence of Draconibacterium sp. JN14CK-3.</title>
        <authorList>
            <person name="Dong C."/>
            <person name="Lai Q."/>
            <person name="Shao Z."/>
        </authorList>
    </citation>
    <scope>NUCLEOTIDE SEQUENCE [LARGE SCALE GENOMIC DNA]</scope>
    <source>
        <strain evidence="17 18">JN14CK-3</strain>
    </source>
</reference>
<feature type="binding site" evidence="14">
    <location>
        <position position="430"/>
    </location>
    <ligand>
        <name>Zn(2+)</name>
        <dbReference type="ChEBI" id="CHEBI:29105"/>
    </ligand>
</feature>
<dbReference type="FunFam" id="1.10.150.20:FF:000006">
    <property type="entry name" value="DNA ligase"/>
    <property type="match status" value="1"/>
</dbReference>
<dbReference type="Pfam" id="PF12826">
    <property type="entry name" value="HHH_2"/>
    <property type="match status" value="1"/>
</dbReference>
<feature type="binding site" evidence="14">
    <location>
        <begin position="34"/>
        <end position="38"/>
    </location>
    <ligand>
        <name>NAD(+)</name>
        <dbReference type="ChEBI" id="CHEBI:57540"/>
    </ligand>
</feature>
<dbReference type="Pfam" id="PF14520">
    <property type="entry name" value="HHH_5"/>
    <property type="match status" value="1"/>
</dbReference>
<evidence type="ECO:0000256" key="15">
    <source>
        <dbReference type="RuleBase" id="RU000618"/>
    </source>
</evidence>
<dbReference type="Gene3D" id="6.20.10.30">
    <property type="match status" value="1"/>
</dbReference>
<dbReference type="GO" id="GO:0006281">
    <property type="term" value="P:DNA repair"/>
    <property type="evidence" value="ECO:0007669"/>
    <property type="project" value="UniProtKB-KW"/>
</dbReference>
<evidence type="ECO:0000256" key="13">
    <source>
        <dbReference type="ARBA" id="ARBA00060881"/>
    </source>
</evidence>
<dbReference type="NCBIfam" id="NF005932">
    <property type="entry name" value="PRK07956.1"/>
    <property type="match status" value="1"/>
</dbReference>
<dbReference type="SMART" id="SM00292">
    <property type="entry name" value="BRCT"/>
    <property type="match status" value="1"/>
</dbReference>
<keyword evidence="10 14" id="KW-0520">NAD</keyword>
<dbReference type="SUPFAM" id="SSF50249">
    <property type="entry name" value="Nucleic acid-binding proteins"/>
    <property type="match status" value="1"/>
</dbReference>
<feature type="binding site" evidence="14">
    <location>
        <position position="406"/>
    </location>
    <ligand>
        <name>Zn(2+)</name>
        <dbReference type="ChEBI" id="CHEBI:29105"/>
    </ligand>
</feature>
<keyword evidence="11 14" id="KW-0234">DNA repair</keyword>
<dbReference type="InterPro" id="IPR003583">
    <property type="entry name" value="Hlx-hairpin-Hlx_DNA-bd_motif"/>
</dbReference>
<dbReference type="Gene3D" id="3.40.50.10190">
    <property type="entry name" value="BRCT domain"/>
    <property type="match status" value="1"/>
</dbReference>
<dbReference type="InterPro" id="IPR001357">
    <property type="entry name" value="BRCT_dom"/>
</dbReference>
<dbReference type="GO" id="GO:0003911">
    <property type="term" value="F:DNA ligase (NAD+) activity"/>
    <property type="evidence" value="ECO:0007669"/>
    <property type="project" value="UniProtKB-UniRule"/>
</dbReference>
<dbReference type="RefSeq" id="WP_045030230.1">
    <property type="nucleotide sequence ID" value="NZ_JRHC01000002.1"/>
</dbReference>
<dbReference type="PATRIC" id="fig|1544798.3.peg.2551"/>
<feature type="domain" description="BRCT" evidence="16">
    <location>
        <begin position="590"/>
        <end position="668"/>
    </location>
</feature>
<dbReference type="PANTHER" id="PTHR23389:SF9">
    <property type="entry name" value="DNA LIGASE"/>
    <property type="match status" value="1"/>
</dbReference>
<dbReference type="SUPFAM" id="SSF52113">
    <property type="entry name" value="BRCT domain"/>
    <property type="match status" value="1"/>
</dbReference>
<dbReference type="SMART" id="SM00532">
    <property type="entry name" value="LIGANc"/>
    <property type="match status" value="1"/>
</dbReference>
<organism evidence="17 18">
    <name type="scientific">Draconibacterium sediminis</name>
    <dbReference type="NCBI Taxonomy" id="1544798"/>
    <lineage>
        <taxon>Bacteria</taxon>
        <taxon>Pseudomonadati</taxon>
        <taxon>Bacteroidota</taxon>
        <taxon>Bacteroidia</taxon>
        <taxon>Marinilabiliales</taxon>
        <taxon>Prolixibacteraceae</taxon>
        <taxon>Draconibacterium</taxon>
    </lineage>
</organism>
<accession>A0A0D8JBA2</accession>
<keyword evidence="6 14" id="KW-0479">Metal-binding</keyword>
<dbReference type="SUPFAM" id="SSF56091">
    <property type="entry name" value="DNA ligase/mRNA capping enzyme, catalytic domain"/>
    <property type="match status" value="1"/>
</dbReference>
<dbReference type="InterPro" id="IPR013839">
    <property type="entry name" value="DNAligase_adenylation"/>
</dbReference>
<dbReference type="InterPro" id="IPR001679">
    <property type="entry name" value="DNA_ligase"/>
</dbReference>
<comment type="function">
    <text evidence="1 14">DNA ligase that catalyzes the formation of phosphodiester linkages between 5'-phosphoryl and 3'-hydroxyl groups in double-stranded DNA using NAD as a coenzyme and as the energy source for the reaction. It is essential for DNA replication and repair of damaged DNA.</text>
</comment>
<dbReference type="SUPFAM" id="SSF47781">
    <property type="entry name" value="RuvA domain 2-like"/>
    <property type="match status" value="1"/>
</dbReference>
<comment type="cofactor">
    <cofactor evidence="14">
        <name>Mg(2+)</name>
        <dbReference type="ChEBI" id="CHEBI:18420"/>
    </cofactor>
    <cofactor evidence="14">
        <name>Mn(2+)</name>
        <dbReference type="ChEBI" id="CHEBI:29035"/>
    </cofactor>
</comment>
<dbReference type="NCBIfam" id="TIGR00575">
    <property type="entry name" value="dnlj"/>
    <property type="match status" value="1"/>
</dbReference>
<dbReference type="InterPro" id="IPR033136">
    <property type="entry name" value="DNA_ligase_CS"/>
</dbReference>
<feature type="binding site" evidence="14">
    <location>
        <position position="424"/>
    </location>
    <ligand>
        <name>Zn(2+)</name>
        <dbReference type="ChEBI" id="CHEBI:29105"/>
    </ligand>
</feature>
<dbReference type="GO" id="GO:0046872">
    <property type="term" value="F:metal ion binding"/>
    <property type="evidence" value="ECO:0007669"/>
    <property type="project" value="UniProtKB-KW"/>
</dbReference>
<dbReference type="InterPro" id="IPR018239">
    <property type="entry name" value="DNA_ligase_AS"/>
</dbReference>